<dbReference type="RefSeq" id="WP_025358232.1">
    <property type="nucleotide sequence ID" value="NZ_CP007155.1"/>
</dbReference>
<organism evidence="1 2">
    <name type="scientific">Kutzneria albida DSM 43870</name>
    <dbReference type="NCBI Taxonomy" id="1449976"/>
    <lineage>
        <taxon>Bacteria</taxon>
        <taxon>Bacillati</taxon>
        <taxon>Actinomycetota</taxon>
        <taxon>Actinomycetes</taxon>
        <taxon>Pseudonocardiales</taxon>
        <taxon>Pseudonocardiaceae</taxon>
        <taxon>Kutzneria</taxon>
    </lineage>
</organism>
<sequence>MTADHTVSSEQVLELLASVDPQRGKPGSRALGRFYRSLDEHAEPARATVIPGTDLTVGFVADVLAVLEQHEATRVPPLTAESLGEVLERMSGLLAAYRSSA</sequence>
<keyword evidence="2" id="KW-1185">Reference proteome</keyword>
<gene>
    <name evidence="1" type="ORF">KALB_4841</name>
</gene>
<dbReference type="EMBL" id="CP007155">
    <property type="protein sequence ID" value="AHH98203.1"/>
    <property type="molecule type" value="Genomic_DNA"/>
</dbReference>
<dbReference type="KEGG" id="kal:KALB_4841"/>
<evidence type="ECO:0000313" key="2">
    <source>
        <dbReference type="Proteomes" id="UP000019225"/>
    </source>
</evidence>
<dbReference type="Proteomes" id="UP000019225">
    <property type="component" value="Chromosome"/>
</dbReference>
<proteinExistence type="predicted"/>
<accession>W5WAQ9</accession>
<dbReference type="AlphaFoldDB" id="W5WAQ9"/>
<dbReference type="HOGENOM" id="CLU_2287813_0_0_11"/>
<evidence type="ECO:0000313" key="1">
    <source>
        <dbReference type="EMBL" id="AHH98203.1"/>
    </source>
</evidence>
<reference evidence="1 2" key="1">
    <citation type="journal article" date="2014" name="BMC Genomics">
        <title>Complete genome sequence of producer of the glycopeptide antibiotic Aculeximycin Kutzneria albida DSM 43870T, a representative of minor genus of Pseudonocardiaceae.</title>
        <authorList>
            <person name="Rebets Y."/>
            <person name="Tokovenko B."/>
            <person name="Lushchyk I."/>
            <person name="Ruckert C."/>
            <person name="Zaburannyi N."/>
            <person name="Bechthold A."/>
            <person name="Kalinowski J."/>
            <person name="Luzhetskyy A."/>
        </authorList>
    </citation>
    <scope>NUCLEOTIDE SEQUENCE [LARGE SCALE GENOMIC DNA]</scope>
    <source>
        <strain evidence="1">DSM 43870</strain>
    </source>
</reference>
<protein>
    <submittedName>
        <fullName evidence="1">Uncharacterized protein</fullName>
    </submittedName>
</protein>
<dbReference type="STRING" id="1449976.KALB_4841"/>
<name>W5WAQ9_9PSEU</name>